<sequence>MDTQNTQTDNQPTATLPTTSFKKHVNDDNATFLANLKDRFTEFVNTRMDEHKTRLVSKTPWTSIWELRSILVFFVKNPWSGKTGFYVYLCLSTTKLYLIDGVISLPTMEEIMPSIRIDVPFIRKAQLLIQRWNQSSHMRSEVSMQIKIRGSKDTKEIRSGNRRVGAAV</sequence>
<protein>
    <submittedName>
        <fullName evidence="2">Uncharacterized protein</fullName>
    </submittedName>
</protein>
<name>A0A8S9M1K8_BRACR</name>
<organism evidence="2">
    <name type="scientific">Brassica cretica</name>
    <name type="common">Mustard</name>
    <dbReference type="NCBI Taxonomy" id="69181"/>
    <lineage>
        <taxon>Eukaryota</taxon>
        <taxon>Viridiplantae</taxon>
        <taxon>Streptophyta</taxon>
        <taxon>Embryophyta</taxon>
        <taxon>Tracheophyta</taxon>
        <taxon>Spermatophyta</taxon>
        <taxon>Magnoliopsida</taxon>
        <taxon>eudicotyledons</taxon>
        <taxon>Gunneridae</taxon>
        <taxon>Pentapetalae</taxon>
        <taxon>rosids</taxon>
        <taxon>malvids</taxon>
        <taxon>Brassicales</taxon>
        <taxon>Brassicaceae</taxon>
        <taxon>Brassiceae</taxon>
        <taxon>Brassica</taxon>
    </lineage>
</organism>
<accession>A0A8S9M1K8</accession>
<comment type="caution">
    <text evidence="2">The sequence shown here is derived from an EMBL/GenBank/DDBJ whole genome shotgun (WGS) entry which is preliminary data.</text>
</comment>
<evidence type="ECO:0000313" key="2">
    <source>
        <dbReference type="EMBL" id="KAF2613645.1"/>
    </source>
</evidence>
<evidence type="ECO:0000256" key="1">
    <source>
        <dbReference type="SAM" id="MobiDB-lite"/>
    </source>
</evidence>
<proteinExistence type="predicted"/>
<feature type="compositionally biased region" description="Low complexity" evidence="1">
    <location>
        <begin position="1"/>
        <end position="11"/>
    </location>
</feature>
<reference evidence="2" key="1">
    <citation type="submission" date="2019-12" db="EMBL/GenBank/DDBJ databases">
        <title>Genome sequencing and annotation of Brassica cretica.</title>
        <authorList>
            <person name="Studholme D.J."/>
            <person name="Sarris P.F."/>
        </authorList>
    </citation>
    <scope>NUCLEOTIDE SEQUENCE</scope>
    <source>
        <strain evidence="2">PFS-102/07</strain>
        <tissue evidence="2">Leaf</tissue>
    </source>
</reference>
<dbReference type="AlphaFoldDB" id="A0A8S9M1K8"/>
<feature type="region of interest" description="Disordered" evidence="1">
    <location>
        <begin position="1"/>
        <end position="20"/>
    </location>
</feature>
<dbReference type="EMBL" id="QGKY02000089">
    <property type="protein sequence ID" value="KAF2613645.1"/>
    <property type="molecule type" value="Genomic_DNA"/>
</dbReference>
<dbReference type="PANTHER" id="PTHR33622">
    <property type="entry name" value="OS03G0724500 PROTEIN"/>
    <property type="match status" value="1"/>
</dbReference>
<dbReference type="PANTHER" id="PTHR33622:SF17">
    <property type="entry name" value="PROLAMIN-LIKE DOMAIN-CONTAINING PROTEIN"/>
    <property type="match status" value="1"/>
</dbReference>
<gene>
    <name evidence="2" type="ORF">F2Q70_00009049</name>
</gene>